<dbReference type="Proteomes" id="UP001254564">
    <property type="component" value="Unassembled WGS sequence"/>
</dbReference>
<evidence type="ECO:0000313" key="2">
    <source>
        <dbReference type="Proteomes" id="UP001254564"/>
    </source>
</evidence>
<protein>
    <submittedName>
        <fullName evidence="1">Uncharacterized protein</fullName>
    </submittedName>
</protein>
<organism evidence="1 2">
    <name type="scientific">Vreelandella vilamensis</name>
    <dbReference type="NCBI Taxonomy" id="531309"/>
    <lineage>
        <taxon>Bacteria</taxon>
        <taxon>Pseudomonadati</taxon>
        <taxon>Pseudomonadota</taxon>
        <taxon>Gammaproteobacteria</taxon>
        <taxon>Oceanospirillales</taxon>
        <taxon>Halomonadaceae</taxon>
        <taxon>Vreelandella</taxon>
    </lineage>
</organism>
<dbReference type="RefSeq" id="WP_309655601.1">
    <property type="nucleotide sequence ID" value="NZ_JARWAN010000008.1"/>
</dbReference>
<sequence length="83" mass="9928">MFIRKYRLAWLHGFVDGERGKRHQTLKGIPGFRYTNGWIEGRAKRLGYDYGLTDVTEQELEEARRYFKPEPSHAWDNANWALR</sequence>
<comment type="caution">
    <text evidence="1">The sequence shown here is derived from an EMBL/GenBank/DDBJ whole genome shotgun (WGS) entry which is preliminary data.</text>
</comment>
<reference evidence="1 2" key="1">
    <citation type="submission" date="2023-04" db="EMBL/GenBank/DDBJ databases">
        <title>A long-awaited taxogenomic arrangement of the family Halomonadaceae.</title>
        <authorList>
            <person name="De La Haba R."/>
            <person name="Chuvochina M."/>
            <person name="Wittouck S."/>
            <person name="Arahal D.R."/>
            <person name="Sanchez-Porro C."/>
            <person name="Hugenholtz P."/>
            <person name="Ventosa A."/>
        </authorList>
    </citation>
    <scope>NUCLEOTIDE SEQUENCE [LARGE SCALE GENOMIC DNA]</scope>
    <source>
        <strain evidence="1 2">DSM 21020</strain>
    </source>
</reference>
<accession>A0ABU1H316</accession>
<gene>
    <name evidence="1" type="ORF">QC823_06765</name>
</gene>
<proteinExistence type="predicted"/>
<name>A0ABU1H316_9GAMM</name>
<dbReference type="EMBL" id="JARWAN010000008">
    <property type="protein sequence ID" value="MDR5898687.1"/>
    <property type="molecule type" value="Genomic_DNA"/>
</dbReference>
<evidence type="ECO:0000313" key="1">
    <source>
        <dbReference type="EMBL" id="MDR5898687.1"/>
    </source>
</evidence>
<keyword evidence="2" id="KW-1185">Reference proteome</keyword>